<organism evidence="1 2">
    <name type="scientific">Thermococcus profundus</name>
    <dbReference type="NCBI Taxonomy" id="49899"/>
    <lineage>
        <taxon>Archaea</taxon>
        <taxon>Methanobacteriati</taxon>
        <taxon>Methanobacteriota</taxon>
        <taxon>Thermococci</taxon>
        <taxon>Thermococcales</taxon>
        <taxon>Thermococcaceae</taxon>
        <taxon>Thermococcus</taxon>
    </lineage>
</organism>
<evidence type="ECO:0000313" key="1">
    <source>
        <dbReference type="EMBL" id="ASJ02130.1"/>
    </source>
</evidence>
<keyword evidence="2" id="KW-1185">Reference proteome</keyword>
<dbReference type="OrthoDB" id="102130at2157"/>
<name>A0A2Z2M6U3_THEPR</name>
<gene>
    <name evidence="1" type="ORF">A3L09_02020</name>
</gene>
<dbReference type="AlphaFoldDB" id="A0A2Z2M6U3"/>
<proteinExistence type="predicted"/>
<evidence type="ECO:0000313" key="2">
    <source>
        <dbReference type="Proteomes" id="UP000250179"/>
    </source>
</evidence>
<dbReference type="GeneID" id="60596106"/>
<reference evidence="1 2" key="1">
    <citation type="submission" date="2016-03" db="EMBL/GenBank/DDBJ databases">
        <title>Complete genome sequence of Thermococcus profundus strain DT5432.</title>
        <authorList>
            <person name="Oger P.M."/>
        </authorList>
    </citation>
    <scope>NUCLEOTIDE SEQUENCE [LARGE SCALE GENOMIC DNA]</scope>
    <source>
        <strain evidence="1 2">DT 5432</strain>
    </source>
</reference>
<protein>
    <submittedName>
        <fullName evidence="1">Uncharacterized protein</fullName>
    </submittedName>
</protein>
<dbReference type="EMBL" id="CP014862">
    <property type="protein sequence ID" value="ASJ02130.1"/>
    <property type="molecule type" value="Genomic_DNA"/>
</dbReference>
<dbReference type="Proteomes" id="UP000250179">
    <property type="component" value="Chromosome"/>
</dbReference>
<dbReference type="RefSeq" id="WP_198362280.1">
    <property type="nucleotide sequence ID" value="NZ_CP014862.1"/>
</dbReference>
<dbReference type="KEGG" id="tprf:A3L09_02020"/>
<accession>A0A2Z2M6U3</accession>
<sequence length="438" mass="47433">MKGKVIFLLLLLIAGYLYFNGYIEVPDNNPYSGSSGSGSFSNGLTPGDAQNLRQSVISMGASDAYVSLSSGRTLVQFEAPSVGEALMGMAYEIAKKAYEANPVDDVRVEAYYLGEPILGLTIDNGDFDNPEFEDIRRPEFKVESDLWIFDVIVEDVTITNETASVTLEYLADGDGFWRDYFGMGFLILEDAPWVEEISITYLADNGSLTVSTSSDDLLKLHSGEITTDELPSIVHVSVGNAGKDSGSKCAPSKEEAYKLFVQAYNNVTSLQANNASDEKIQEAYAKYQKARACYESFQSSTTSAASSGEVGEIRNATLDTNGAVAIKFSTGEVKGSDEIGADMWKDVDVAVEPWCVDYPALLGHWIDFGEGSLDTLDPNMVPTSGYPVNEVSGEIKAGHLYVNLNSDGTLTAFELISHEQIGDCSHRITIRYANFGGG</sequence>